<reference evidence="2" key="1">
    <citation type="journal article" date="2022" name="Mol. Ecol. Resour.">
        <title>The genomes of chicory, endive, great burdock and yacon provide insights into Asteraceae palaeo-polyploidization history and plant inulin production.</title>
        <authorList>
            <person name="Fan W."/>
            <person name="Wang S."/>
            <person name="Wang H."/>
            <person name="Wang A."/>
            <person name="Jiang F."/>
            <person name="Liu H."/>
            <person name="Zhao H."/>
            <person name="Xu D."/>
            <person name="Zhang Y."/>
        </authorList>
    </citation>
    <scope>NUCLEOTIDE SEQUENCE [LARGE SCALE GENOMIC DNA]</scope>
    <source>
        <strain evidence="2">cv. Punajuju</strain>
    </source>
</reference>
<organism evidence="1 2">
    <name type="scientific">Cichorium intybus</name>
    <name type="common">Chicory</name>
    <dbReference type="NCBI Taxonomy" id="13427"/>
    <lineage>
        <taxon>Eukaryota</taxon>
        <taxon>Viridiplantae</taxon>
        <taxon>Streptophyta</taxon>
        <taxon>Embryophyta</taxon>
        <taxon>Tracheophyta</taxon>
        <taxon>Spermatophyta</taxon>
        <taxon>Magnoliopsida</taxon>
        <taxon>eudicotyledons</taxon>
        <taxon>Gunneridae</taxon>
        <taxon>Pentapetalae</taxon>
        <taxon>asterids</taxon>
        <taxon>campanulids</taxon>
        <taxon>Asterales</taxon>
        <taxon>Asteraceae</taxon>
        <taxon>Cichorioideae</taxon>
        <taxon>Cichorieae</taxon>
        <taxon>Cichoriinae</taxon>
        <taxon>Cichorium</taxon>
    </lineage>
</organism>
<sequence>MLCPVDLPDMETVDHVFLRHEVAKNIWDRVFNWWKCAPLIMLNGGSVLKLDKVELMPALRMNYDNAPVLS</sequence>
<proteinExistence type="predicted"/>
<protein>
    <submittedName>
        <fullName evidence="1">Uncharacterized protein</fullName>
    </submittedName>
</protein>
<keyword evidence="2" id="KW-1185">Reference proteome</keyword>
<dbReference type="Proteomes" id="UP001055811">
    <property type="component" value="Linkage Group LG03"/>
</dbReference>
<dbReference type="EMBL" id="CM042011">
    <property type="protein sequence ID" value="KAI3765488.1"/>
    <property type="molecule type" value="Genomic_DNA"/>
</dbReference>
<name>A0ACB9F2C7_CICIN</name>
<gene>
    <name evidence="1" type="ORF">L2E82_15523</name>
</gene>
<reference evidence="1 2" key="2">
    <citation type="journal article" date="2022" name="Mol. Ecol. Resour.">
        <title>The genomes of chicory, endive, great burdock and yacon provide insights into Asteraceae paleo-polyploidization history and plant inulin production.</title>
        <authorList>
            <person name="Fan W."/>
            <person name="Wang S."/>
            <person name="Wang H."/>
            <person name="Wang A."/>
            <person name="Jiang F."/>
            <person name="Liu H."/>
            <person name="Zhao H."/>
            <person name="Xu D."/>
            <person name="Zhang Y."/>
        </authorList>
    </citation>
    <scope>NUCLEOTIDE SEQUENCE [LARGE SCALE GENOMIC DNA]</scope>
    <source>
        <strain evidence="2">cv. Punajuju</strain>
        <tissue evidence="1">Leaves</tissue>
    </source>
</reference>
<accession>A0ACB9F2C7</accession>
<evidence type="ECO:0000313" key="2">
    <source>
        <dbReference type="Proteomes" id="UP001055811"/>
    </source>
</evidence>
<comment type="caution">
    <text evidence="1">The sequence shown here is derived from an EMBL/GenBank/DDBJ whole genome shotgun (WGS) entry which is preliminary data.</text>
</comment>
<evidence type="ECO:0000313" key="1">
    <source>
        <dbReference type="EMBL" id="KAI3765488.1"/>
    </source>
</evidence>